<feature type="compositionally biased region" description="Low complexity" evidence="1">
    <location>
        <begin position="506"/>
        <end position="540"/>
    </location>
</feature>
<feature type="compositionally biased region" description="Low complexity" evidence="1">
    <location>
        <begin position="354"/>
        <end position="388"/>
    </location>
</feature>
<evidence type="ECO:0000313" key="5">
    <source>
        <dbReference type="WBParaSite" id="Minc3s00586g14705"/>
    </source>
</evidence>
<keyword evidence="3" id="KW-0732">Signal</keyword>
<feature type="transmembrane region" description="Helical" evidence="2">
    <location>
        <begin position="550"/>
        <end position="574"/>
    </location>
</feature>
<feature type="compositionally biased region" description="Low complexity" evidence="1">
    <location>
        <begin position="333"/>
        <end position="346"/>
    </location>
</feature>
<organism evidence="4 5">
    <name type="scientific">Meloidogyne incognita</name>
    <name type="common">Southern root-knot nematode worm</name>
    <name type="synonym">Oxyuris incognita</name>
    <dbReference type="NCBI Taxonomy" id="6306"/>
    <lineage>
        <taxon>Eukaryota</taxon>
        <taxon>Metazoa</taxon>
        <taxon>Ecdysozoa</taxon>
        <taxon>Nematoda</taxon>
        <taxon>Chromadorea</taxon>
        <taxon>Rhabditida</taxon>
        <taxon>Tylenchina</taxon>
        <taxon>Tylenchomorpha</taxon>
        <taxon>Tylenchoidea</taxon>
        <taxon>Meloidogynidae</taxon>
        <taxon>Meloidogyninae</taxon>
        <taxon>Meloidogyne</taxon>
        <taxon>Meloidogyne incognita group</taxon>
    </lineage>
</organism>
<evidence type="ECO:0000256" key="3">
    <source>
        <dbReference type="SAM" id="SignalP"/>
    </source>
</evidence>
<feature type="compositionally biased region" description="Low complexity" evidence="1">
    <location>
        <begin position="485"/>
        <end position="498"/>
    </location>
</feature>
<name>A0A914LKA6_MELIC</name>
<dbReference type="PANTHER" id="PTHR16861:SF4">
    <property type="entry name" value="SH3 DOMAIN PROTEIN (AFU_ORTHOLOGUE AFUA_1G13610)"/>
    <property type="match status" value="1"/>
</dbReference>
<feature type="chain" id="PRO_5038123352" evidence="3">
    <location>
        <begin position="41"/>
        <end position="740"/>
    </location>
</feature>
<dbReference type="PANTHER" id="PTHR16861">
    <property type="entry name" value="GLYCOPROTEIN 38"/>
    <property type="match status" value="1"/>
</dbReference>
<dbReference type="WBParaSite" id="Minc3s00586g14705">
    <property type="protein sequence ID" value="Minc3s00586g14705"/>
    <property type="gene ID" value="Minc3s00586g14705"/>
</dbReference>
<keyword evidence="4" id="KW-1185">Reference proteome</keyword>
<keyword evidence="2" id="KW-0812">Transmembrane</keyword>
<feature type="region of interest" description="Disordered" evidence="1">
    <location>
        <begin position="484"/>
        <end position="543"/>
    </location>
</feature>
<dbReference type="Proteomes" id="UP000887563">
    <property type="component" value="Unplaced"/>
</dbReference>
<keyword evidence="2" id="KW-1133">Transmembrane helix</keyword>
<dbReference type="AlphaFoldDB" id="A0A914LKA6"/>
<feature type="transmembrane region" description="Helical" evidence="2">
    <location>
        <begin position="398"/>
        <end position="422"/>
    </location>
</feature>
<evidence type="ECO:0000256" key="2">
    <source>
        <dbReference type="SAM" id="Phobius"/>
    </source>
</evidence>
<evidence type="ECO:0000256" key="1">
    <source>
        <dbReference type="SAM" id="MobiDB-lite"/>
    </source>
</evidence>
<feature type="signal peptide" evidence="3">
    <location>
        <begin position="1"/>
        <end position="40"/>
    </location>
</feature>
<sequence>MLGLLPLELDTGPRIRKSSTLCSLLLLLTIALAVPGQVKSEEVGFGKHTKDGNDKVTLADYTIIANRTNFDFADGNFRKLYPDACDVIIEDDYIELRYNKGSKGCTVDLLSTNAANINKIKFKTGVRSGAEGLNDCLDETNDFENSYNNTLPFAYSVNNTVMEKLNTGPYTDTKNCNKPDRCKGFHGNCMQNTSLQVSWSRLDGKVYAHTHLIGEDQHKGGLRWDGTSESDSATFNLEINNSDGFNLDGRSFNLLSDAACLPKKDPLFKPETWKITDGNHNDKHLLVFSLLRQTSSRIFKEYKLTDDHPNGPKCELFVQFDTNDYKMLVVNIPTTTPPTTSTTTEDPPTETEPPETSTDPSGPSSTTLTTTDNSFSSTTTTSRTTTSPQQQEDCGRGLYIAIGIAVGLFVGIVIAVLGWFWMRDKAEKDKKKWKQDAERAEMLRQTSSRIFKEYKLTDDHPNGPKCELFVQFDTNDYKMLVVNIPTTTPPTTSTTTEDPPTETEPPETSTDPSGPSSTTLTTTDNSFSSTTTTSRTTTSPQQQEDCGRGLYIAIGIAVGLFVGIVIAVLGWFWMRDKAEKDKKKWKQDAERAEDKRLRALYEAEKKLKGKKALGTFDEWKKNRKESDETTAFEMGSVDDLCAVIWRKVEKDHAKAKMQFLVDQFEKHRDKEVYDREYEPEKTIKGYDAVGRYQDWKMRRNIYPFEVIDGTSTALEYGRGKKAYDKPFLPGAVDESIPETE</sequence>
<reference evidence="5" key="1">
    <citation type="submission" date="2022-11" db="UniProtKB">
        <authorList>
            <consortium name="WormBaseParasite"/>
        </authorList>
    </citation>
    <scope>IDENTIFICATION</scope>
</reference>
<evidence type="ECO:0000313" key="4">
    <source>
        <dbReference type="Proteomes" id="UP000887563"/>
    </source>
</evidence>
<keyword evidence="2" id="KW-0472">Membrane</keyword>
<protein>
    <submittedName>
        <fullName evidence="5">Uncharacterized protein</fullName>
    </submittedName>
</protein>
<accession>A0A914LKA6</accession>
<proteinExistence type="predicted"/>
<feature type="region of interest" description="Disordered" evidence="1">
    <location>
        <begin position="332"/>
        <end position="391"/>
    </location>
</feature>